<evidence type="ECO:0000256" key="1">
    <source>
        <dbReference type="SAM" id="Phobius"/>
    </source>
</evidence>
<evidence type="ECO:0000313" key="3">
    <source>
        <dbReference type="Proteomes" id="UP000614811"/>
    </source>
</evidence>
<organism evidence="2 3">
    <name type="scientific">Arenicella chitinivorans</name>
    <dbReference type="NCBI Taxonomy" id="1329800"/>
    <lineage>
        <taxon>Bacteria</taxon>
        <taxon>Pseudomonadati</taxon>
        <taxon>Pseudomonadota</taxon>
        <taxon>Gammaproteobacteria</taxon>
        <taxon>Arenicellales</taxon>
        <taxon>Arenicellaceae</taxon>
        <taxon>Arenicella</taxon>
    </lineage>
</organism>
<keyword evidence="3" id="KW-1185">Reference proteome</keyword>
<reference evidence="2" key="1">
    <citation type="journal article" date="2014" name="Int. J. Syst. Evol. Microbiol.">
        <title>Complete genome sequence of Corynebacterium casei LMG S-19264T (=DSM 44701T), isolated from a smear-ripened cheese.</title>
        <authorList>
            <consortium name="US DOE Joint Genome Institute (JGI-PGF)"/>
            <person name="Walter F."/>
            <person name="Albersmeier A."/>
            <person name="Kalinowski J."/>
            <person name="Ruckert C."/>
        </authorList>
    </citation>
    <scope>NUCLEOTIDE SEQUENCE</scope>
    <source>
        <strain evidence="2">KCTC 12711</strain>
    </source>
</reference>
<protein>
    <submittedName>
        <fullName evidence="2">Uncharacterized protein</fullName>
    </submittedName>
</protein>
<reference evidence="2" key="2">
    <citation type="submission" date="2020-09" db="EMBL/GenBank/DDBJ databases">
        <authorList>
            <person name="Sun Q."/>
            <person name="Kim S."/>
        </authorList>
    </citation>
    <scope>NUCLEOTIDE SEQUENCE</scope>
    <source>
        <strain evidence="2">KCTC 12711</strain>
    </source>
</reference>
<proteinExistence type="predicted"/>
<name>A0A918VKD9_9GAMM</name>
<keyword evidence="1" id="KW-1133">Transmembrane helix</keyword>
<sequence length="103" mass="11217">MVSSLGLSVLLVIWGMSLSQETSVLTMHELSISAPQDILGLGYWPIWAIIASFQIGLIILSAFRKVAWSKLYLGCIFICAAAFVTATDSSFSEYVVLEEKVLG</sequence>
<feature type="transmembrane region" description="Helical" evidence="1">
    <location>
        <begin position="43"/>
        <end position="63"/>
    </location>
</feature>
<dbReference type="AlphaFoldDB" id="A0A918VKD9"/>
<feature type="transmembrane region" description="Helical" evidence="1">
    <location>
        <begin position="70"/>
        <end position="87"/>
    </location>
</feature>
<dbReference type="Proteomes" id="UP000614811">
    <property type="component" value="Unassembled WGS sequence"/>
</dbReference>
<keyword evidence="1" id="KW-0472">Membrane</keyword>
<gene>
    <name evidence="2" type="ORF">GCM10008090_10230</name>
</gene>
<dbReference type="EMBL" id="BMXA01000002">
    <property type="protein sequence ID" value="GHA03201.1"/>
    <property type="molecule type" value="Genomic_DNA"/>
</dbReference>
<comment type="caution">
    <text evidence="2">The sequence shown here is derived from an EMBL/GenBank/DDBJ whole genome shotgun (WGS) entry which is preliminary data.</text>
</comment>
<evidence type="ECO:0000313" key="2">
    <source>
        <dbReference type="EMBL" id="GHA03201.1"/>
    </source>
</evidence>
<accession>A0A918VKD9</accession>
<keyword evidence="1" id="KW-0812">Transmembrane</keyword>